<organism evidence="1 2">
    <name type="scientific">Sporolactobacillus inulinus</name>
    <dbReference type="NCBI Taxonomy" id="2078"/>
    <lineage>
        <taxon>Bacteria</taxon>
        <taxon>Bacillati</taxon>
        <taxon>Bacillota</taxon>
        <taxon>Bacilli</taxon>
        <taxon>Bacillales</taxon>
        <taxon>Sporolactobacillaceae</taxon>
        <taxon>Sporolactobacillus</taxon>
    </lineage>
</organism>
<proteinExistence type="predicted"/>
<gene>
    <name evidence="1" type="ORF">NBRC111894_1601</name>
</gene>
<accession>A0A4Y1ZAG5</accession>
<reference evidence="1 2" key="1">
    <citation type="submission" date="2017-11" db="EMBL/GenBank/DDBJ databases">
        <title>Draft Genome Sequence of Sporolactobacillus inulinus NBRC 111894 Isolated from Koso, a Japanese Sugar-Vegetable Fermented Beverage.</title>
        <authorList>
            <person name="Chiou T.Y."/>
            <person name="Oshima K."/>
            <person name="Suda W."/>
            <person name="Hattori M."/>
            <person name="Takahashi T."/>
        </authorList>
    </citation>
    <scope>NUCLEOTIDE SEQUENCE [LARGE SCALE GENOMIC DNA]</scope>
    <source>
        <strain evidence="1 2">NBRC111894</strain>
    </source>
</reference>
<dbReference type="AlphaFoldDB" id="A0A4Y1ZAG5"/>
<comment type="caution">
    <text evidence="1">The sequence shown here is derived from an EMBL/GenBank/DDBJ whole genome shotgun (WGS) entry which is preliminary data.</text>
</comment>
<evidence type="ECO:0000313" key="2">
    <source>
        <dbReference type="Proteomes" id="UP000319716"/>
    </source>
</evidence>
<name>A0A4Y1ZAG5_9BACL</name>
<dbReference type="Proteomes" id="UP000319716">
    <property type="component" value="Unassembled WGS sequence"/>
</dbReference>
<sequence>MRFRPFLPGNTPHQCLLDFKDTVLPSADPQSFGYPFNMCVNRQCGFTKCYRDNHICCFSSNAGKFDEFVTSCWQLTIILLNQHLTHLPYMFCLITVKTNRAQIILEFSNGYSQIVLRFVIFLKKTRGDAID</sequence>
<protein>
    <submittedName>
        <fullName evidence="1">Uncharacterized protein</fullName>
    </submittedName>
</protein>
<evidence type="ECO:0000313" key="1">
    <source>
        <dbReference type="EMBL" id="GAY76047.1"/>
    </source>
</evidence>
<dbReference type="EMBL" id="BEXB01000010">
    <property type="protein sequence ID" value="GAY76047.1"/>
    <property type="molecule type" value="Genomic_DNA"/>
</dbReference>